<dbReference type="PANTHER" id="PTHR21098:SF12">
    <property type="entry name" value="RIBOFLAVIN SYNTHASE"/>
    <property type="match status" value="1"/>
</dbReference>
<evidence type="ECO:0000256" key="5">
    <source>
        <dbReference type="ARBA" id="ARBA00013950"/>
    </source>
</evidence>
<evidence type="ECO:0000256" key="10">
    <source>
        <dbReference type="PROSITE-ProRule" id="PRU00524"/>
    </source>
</evidence>
<evidence type="ECO:0000313" key="13">
    <source>
        <dbReference type="EMBL" id="GAA2059543.1"/>
    </source>
</evidence>
<dbReference type="Pfam" id="PF00677">
    <property type="entry name" value="Lum_binding"/>
    <property type="match status" value="2"/>
</dbReference>
<feature type="domain" description="Lumazine-binding" evidence="12">
    <location>
        <begin position="37"/>
        <end position="137"/>
    </location>
</feature>
<dbReference type="EC" id="2.5.1.9" evidence="4 9"/>
<sequence length="274" mass="28444">MPWRAASLMTHPPSRSPGSGREPTGRAEEADIGEYTVFTGIVEELGRVVALETEGDSARLRVAGPLVTSDAEHGSSIAVNGVCLTVIEDGRQAAAAGEFTADVMAETLIRSNLGGLRPGDPVNLERPMQLGARLGGHLVQGHVDGVGTVLERTPAEHWEVVRVSLPSDLARYVVDKGSITVDGISLTVVEADADSFTVSLIPTTLELTTLGRKQPGAPVNLEVDVIAKYTERLLGLDGKSAGQPQGTEAEVEAGTAVQAEVEAAAGAGIGAQRV</sequence>
<name>A0ABP5GWU8_9ACTN</name>
<keyword evidence="7" id="KW-0808">Transferase</keyword>
<evidence type="ECO:0000256" key="2">
    <source>
        <dbReference type="ARBA" id="ARBA00002803"/>
    </source>
</evidence>
<dbReference type="InterPro" id="IPR017938">
    <property type="entry name" value="Riboflavin_synthase-like_b-brl"/>
</dbReference>
<proteinExistence type="predicted"/>
<evidence type="ECO:0000313" key="14">
    <source>
        <dbReference type="Proteomes" id="UP001500751"/>
    </source>
</evidence>
<comment type="function">
    <text evidence="2">Catalyzes the dismutation of two molecules of 6,7-dimethyl-8-ribityllumazine, resulting in the formation of riboflavin and 5-amino-6-(D-ribitylamino)uracil.</text>
</comment>
<feature type="repeat" description="Lumazine-binding" evidence="10">
    <location>
        <begin position="138"/>
        <end position="234"/>
    </location>
</feature>
<dbReference type="SUPFAM" id="SSF63380">
    <property type="entry name" value="Riboflavin synthase domain-like"/>
    <property type="match status" value="2"/>
</dbReference>
<organism evidence="13 14">
    <name type="scientific">Catenulispora yoronensis</name>
    <dbReference type="NCBI Taxonomy" id="450799"/>
    <lineage>
        <taxon>Bacteria</taxon>
        <taxon>Bacillati</taxon>
        <taxon>Actinomycetota</taxon>
        <taxon>Actinomycetes</taxon>
        <taxon>Catenulisporales</taxon>
        <taxon>Catenulisporaceae</taxon>
        <taxon>Catenulispora</taxon>
    </lineage>
</organism>
<feature type="region of interest" description="Disordered" evidence="11">
    <location>
        <begin position="1"/>
        <end position="30"/>
    </location>
</feature>
<dbReference type="Gene3D" id="2.40.30.20">
    <property type="match status" value="2"/>
</dbReference>
<keyword evidence="8" id="KW-0677">Repeat</keyword>
<comment type="caution">
    <text evidence="13">The sequence shown here is derived from an EMBL/GenBank/DDBJ whole genome shotgun (WGS) entry which is preliminary data.</text>
</comment>
<evidence type="ECO:0000256" key="8">
    <source>
        <dbReference type="ARBA" id="ARBA00022737"/>
    </source>
</evidence>
<evidence type="ECO:0000256" key="6">
    <source>
        <dbReference type="ARBA" id="ARBA00022619"/>
    </source>
</evidence>
<evidence type="ECO:0000256" key="1">
    <source>
        <dbReference type="ARBA" id="ARBA00000968"/>
    </source>
</evidence>
<dbReference type="PROSITE" id="PS51177">
    <property type="entry name" value="LUMAZINE_BIND"/>
    <property type="match status" value="2"/>
</dbReference>
<dbReference type="EMBL" id="BAAAQN010000075">
    <property type="protein sequence ID" value="GAA2059543.1"/>
    <property type="molecule type" value="Genomic_DNA"/>
</dbReference>
<dbReference type="InterPro" id="IPR026017">
    <property type="entry name" value="Lumazine-bd_dom"/>
</dbReference>
<evidence type="ECO:0000256" key="4">
    <source>
        <dbReference type="ARBA" id="ARBA00012827"/>
    </source>
</evidence>
<dbReference type="NCBIfam" id="NF006767">
    <property type="entry name" value="PRK09289.1"/>
    <property type="match status" value="1"/>
</dbReference>
<dbReference type="InterPro" id="IPR001783">
    <property type="entry name" value="Lumazine-bd"/>
</dbReference>
<evidence type="ECO:0000256" key="7">
    <source>
        <dbReference type="ARBA" id="ARBA00022679"/>
    </source>
</evidence>
<keyword evidence="14" id="KW-1185">Reference proteome</keyword>
<feature type="compositionally biased region" description="Low complexity" evidence="11">
    <location>
        <begin position="12"/>
        <end position="22"/>
    </location>
</feature>
<evidence type="ECO:0000256" key="11">
    <source>
        <dbReference type="SAM" id="MobiDB-lite"/>
    </source>
</evidence>
<comment type="catalytic activity">
    <reaction evidence="1">
        <text>2 6,7-dimethyl-8-(1-D-ribityl)lumazine + H(+) = 5-amino-6-(D-ribitylamino)uracil + riboflavin</text>
        <dbReference type="Rhea" id="RHEA:20772"/>
        <dbReference type="ChEBI" id="CHEBI:15378"/>
        <dbReference type="ChEBI" id="CHEBI:15934"/>
        <dbReference type="ChEBI" id="CHEBI:57986"/>
        <dbReference type="ChEBI" id="CHEBI:58201"/>
        <dbReference type="EC" id="2.5.1.9"/>
    </reaction>
</comment>
<evidence type="ECO:0000259" key="12">
    <source>
        <dbReference type="PROSITE" id="PS51177"/>
    </source>
</evidence>
<dbReference type="CDD" id="cd00402">
    <property type="entry name" value="Riboflavin_synthase_like"/>
    <property type="match status" value="1"/>
</dbReference>
<protein>
    <recommendedName>
        <fullName evidence="5 9">Riboflavin synthase</fullName>
        <ecNumber evidence="4 9">2.5.1.9</ecNumber>
    </recommendedName>
</protein>
<dbReference type="Proteomes" id="UP001500751">
    <property type="component" value="Unassembled WGS sequence"/>
</dbReference>
<dbReference type="PANTHER" id="PTHR21098">
    <property type="entry name" value="RIBOFLAVIN SYNTHASE ALPHA CHAIN"/>
    <property type="match status" value="1"/>
</dbReference>
<evidence type="ECO:0000256" key="9">
    <source>
        <dbReference type="NCBIfam" id="TIGR00187"/>
    </source>
</evidence>
<reference evidence="14" key="1">
    <citation type="journal article" date="2019" name="Int. J. Syst. Evol. Microbiol.">
        <title>The Global Catalogue of Microorganisms (GCM) 10K type strain sequencing project: providing services to taxonomists for standard genome sequencing and annotation.</title>
        <authorList>
            <consortium name="The Broad Institute Genomics Platform"/>
            <consortium name="The Broad Institute Genome Sequencing Center for Infectious Disease"/>
            <person name="Wu L."/>
            <person name="Ma J."/>
        </authorList>
    </citation>
    <scope>NUCLEOTIDE SEQUENCE [LARGE SCALE GENOMIC DNA]</scope>
    <source>
        <strain evidence="14">JCM 16014</strain>
    </source>
</reference>
<comment type="pathway">
    <text evidence="3">Cofactor biosynthesis; riboflavin biosynthesis; riboflavin from 2-hydroxy-3-oxobutyl phosphate and 5-amino-6-(D-ribitylamino)uracil: step 2/2.</text>
</comment>
<evidence type="ECO:0000256" key="3">
    <source>
        <dbReference type="ARBA" id="ARBA00004887"/>
    </source>
</evidence>
<dbReference type="NCBIfam" id="TIGR00187">
    <property type="entry name" value="ribE"/>
    <property type="match status" value="1"/>
</dbReference>
<accession>A0ABP5GWU8</accession>
<keyword evidence="6" id="KW-0686">Riboflavin biosynthesis</keyword>
<dbReference type="InterPro" id="IPR023366">
    <property type="entry name" value="ATP_synth_asu-like_sf"/>
</dbReference>
<gene>
    <name evidence="13" type="ORF">GCM10009839_82480</name>
</gene>
<feature type="domain" description="Lumazine-binding" evidence="12">
    <location>
        <begin position="138"/>
        <end position="234"/>
    </location>
</feature>
<feature type="repeat" description="Lumazine-binding" evidence="10">
    <location>
        <begin position="37"/>
        <end position="137"/>
    </location>
</feature>